<reference evidence="2 3" key="1">
    <citation type="submission" date="2019-07" db="EMBL/GenBank/DDBJ databases">
        <title>Genomic Encyclopedia of Archaeal and Bacterial Type Strains, Phase II (KMG-II): from individual species to whole genera.</title>
        <authorList>
            <person name="Goeker M."/>
        </authorList>
    </citation>
    <scope>NUCLEOTIDE SEQUENCE [LARGE SCALE GENOMIC DNA]</scope>
    <source>
        <strain evidence="2 3">DSM 18850</strain>
    </source>
</reference>
<sequence length="359" mass="39075">MIKYSFPALLAILICLSCSDDSVEPDQQAFDFSRLYVSLEEYGTSNSGLPDTNIRVVRRADSTVFSFDTTHLSPARGGGPIYFNPFLKALIQASANPTGANDPSLYVVNINDKGELANTSASMTSNFFSSVKGLAYHRASDALFVVNANGENSGIYVVDRPKNMSRNQKPRKNLFTGNLPMWGAAYKSNQLFVSKQGDNGGIYVFDNIATVRVNPVDSSAQFAPSRTLEIDGAKNLRGLCYDTLKNVLAITDYTDGTTVGTGRILIFEAFGTMLSGSKLEPTRIITGAATQLTQPVDVVIDSRATGQYIYVADKTKKIFRFKITDNGNVQPDKILDTEEFGTPVGLALDSRDESTIPLF</sequence>
<proteinExistence type="predicted"/>
<evidence type="ECO:0000256" key="1">
    <source>
        <dbReference type="SAM" id="SignalP"/>
    </source>
</evidence>
<dbReference type="Proteomes" id="UP000325105">
    <property type="component" value="Unassembled WGS sequence"/>
</dbReference>
<accession>A0A5S5DPY8</accession>
<name>A0A5S5DPY8_9SPHI</name>
<dbReference type="SUPFAM" id="SSF75011">
    <property type="entry name" value="3-carboxy-cis,cis-mucoante lactonizing enzyme"/>
    <property type="match status" value="1"/>
</dbReference>
<protein>
    <recommendedName>
        <fullName evidence="4">6-bladed beta-propeller protein</fullName>
    </recommendedName>
</protein>
<gene>
    <name evidence="2" type="ORF">BC792_104126</name>
</gene>
<dbReference type="EMBL" id="VNHX01000004">
    <property type="protein sequence ID" value="TYP96902.1"/>
    <property type="molecule type" value="Genomic_DNA"/>
</dbReference>
<dbReference type="AlphaFoldDB" id="A0A5S5DPY8"/>
<feature type="signal peptide" evidence="1">
    <location>
        <begin position="1"/>
        <end position="19"/>
    </location>
</feature>
<evidence type="ECO:0000313" key="3">
    <source>
        <dbReference type="Proteomes" id="UP000325105"/>
    </source>
</evidence>
<keyword evidence="1" id="KW-0732">Signal</keyword>
<keyword evidence="3" id="KW-1185">Reference proteome</keyword>
<organism evidence="2 3">
    <name type="scientific">Sphingobacterium allocomposti</name>
    <dbReference type="NCBI Taxonomy" id="415956"/>
    <lineage>
        <taxon>Bacteria</taxon>
        <taxon>Pseudomonadati</taxon>
        <taxon>Bacteroidota</taxon>
        <taxon>Sphingobacteriia</taxon>
        <taxon>Sphingobacteriales</taxon>
        <taxon>Sphingobacteriaceae</taxon>
        <taxon>Sphingobacterium</taxon>
    </lineage>
</organism>
<comment type="caution">
    <text evidence="2">The sequence shown here is derived from an EMBL/GenBank/DDBJ whole genome shotgun (WGS) entry which is preliminary data.</text>
</comment>
<evidence type="ECO:0008006" key="4">
    <source>
        <dbReference type="Google" id="ProtNLM"/>
    </source>
</evidence>
<evidence type="ECO:0000313" key="2">
    <source>
        <dbReference type="EMBL" id="TYP96902.1"/>
    </source>
</evidence>
<feature type="chain" id="PRO_5024427404" description="6-bladed beta-propeller protein" evidence="1">
    <location>
        <begin position="20"/>
        <end position="359"/>
    </location>
</feature>